<dbReference type="Gene3D" id="2.130.10.130">
    <property type="entry name" value="Integrin alpha, N-terminal"/>
    <property type="match status" value="1"/>
</dbReference>
<dbReference type="Gene3D" id="2.40.128.340">
    <property type="match status" value="1"/>
</dbReference>
<feature type="chain" id="PRO_5014983603" description="Peptidase S1 domain-containing protein" evidence="2">
    <location>
        <begin position="32"/>
        <end position="494"/>
    </location>
</feature>
<dbReference type="AlphaFoldDB" id="A0A2N8PRB5"/>
<dbReference type="PRINTS" id="PR00722">
    <property type="entry name" value="CHYMOTRYPSIN"/>
</dbReference>
<dbReference type="Pfam" id="PF00089">
    <property type="entry name" value="Trypsin"/>
    <property type="match status" value="1"/>
</dbReference>
<evidence type="ECO:0000313" key="5">
    <source>
        <dbReference type="Proteomes" id="UP000236047"/>
    </source>
</evidence>
<dbReference type="InterPro" id="IPR009003">
    <property type="entry name" value="Peptidase_S1_PA"/>
</dbReference>
<dbReference type="SUPFAM" id="SSF50494">
    <property type="entry name" value="Trypsin-like serine proteases"/>
    <property type="match status" value="1"/>
</dbReference>
<dbReference type="InterPro" id="IPR043504">
    <property type="entry name" value="Peptidase_S1_PA_chymotrypsin"/>
</dbReference>
<feature type="signal peptide" evidence="2">
    <location>
        <begin position="1"/>
        <end position="31"/>
    </location>
</feature>
<proteinExistence type="predicted"/>
<keyword evidence="1 2" id="KW-0732">Signal</keyword>
<evidence type="ECO:0000256" key="2">
    <source>
        <dbReference type="SAM" id="SignalP"/>
    </source>
</evidence>
<dbReference type="InterPro" id="IPR001314">
    <property type="entry name" value="Peptidase_S1A"/>
</dbReference>
<evidence type="ECO:0000313" key="4">
    <source>
        <dbReference type="EMBL" id="PNE43511.1"/>
    </source>
</evidence>
<dbReference type="PROSITE" id="PS50240">
    <property type="entry name" value="TRYPSIN_DOM"/>
    <property type="match status" value="1"/>
</dbReference>
<name>A0A2N8PRB5_STRNR</name>
<dbReference type="Gene3D" id="2.40.10.10">
    <property type="entry name" value="Trypsin-like serine proteases"/>
    <property type="match status" value="1"/>
</dbReference>
<dbReference type="InterPro" id="IPR001254">
    <property type="entry name" value="Trypsin_dom"/>
</dbReference>
<dbReference type="Pfam" id="PF13517">
    <property type="entry name" value="FG-GAP_3"/>
    <property type="match status" value="2"/>
</dbReference>
<dbReference type="RefSeq" id="WP_102922439.1">
    <property type="nucleotide sequence ID" value="NZ_LJSN01000001.1"/>
</dbReference>
<reference evidence="5" key="1">
    <citation type="submission" date="2015-09" db="EMBL/GenBank/DDBJ databases">
        <authorList>
            <person name="Graham D.E."/>
            <person name="Mahan K.M."/>
            <person name="Klingeman D.M."/>
            <person name="Fida T."/>
            <person name="Giannone R.J."/>
            <person name="Hettich R.L."/>
            <person name="Parry R.J."/>
            <person name="Spain J.C."/>
        </authorList>
    </citation>
    <scope>NUCLEOTIDE SEQUENCE [LARGE SCALE GENOMIC DNA]</scope>
    <source>
        <strain evidence="5">JCM 4701</strain>
    </source>
</reference>
<evidence type="ECO:0000259" key="3">
    <source>
        <dbReference type="PROSITE" id="PS50240"/>
    </source>
</evidence>
<sequence>MPERHSRTVRAALLAAATVAAGLITADPATALQGTELKEGTYAFTAKLDIGAGQRSCTGALVDSQWVITASSCFASNPDKDFAVVAGVPKLKITATVGRTDLSSPSGQVSDVVELVPHAGRDLVMAKLAKPIRGVAPISVGGAALSRGEALRVMGYGRTAEEWVPGRGHSGVFTVDSVASSSIGIIGKTSGASVCKGDTGGPAFRESNGQLELIAVNSRSWQGGCFGEDESRREAVNTRVDDLGPWVQTVVSLPRQDLTAGDYDGDGITDLFTNDADGKLSVWTSRQGGSFDSPKHLTSGWDYAQTVSADFDGNGLADLIARNAKGELFIWTGDKSGSFNRPKKITDGWDFTQTVAGDFTGDGKADLIAKETSGTLYLWPGNGDGTFGAKRKLTDAWDFTQTTAADFTGDGIADLVARNSRGGELLIWIGNKGGSFNRSQKLTSGWDFTQTVAGDFTGNGKADLIAKDATGTLYRWAGRGDSTFATPTRLTDSW</sequence>
<evidence type="ECO:0000256" key="1">
    <source>
        <dbReference type="ARBA" id="ARBA00022729"/>
    </source>
</evidence>
<dbReference type="GO" id="GO:0004252">
    <property type="term" value="F:serine-type endopeptidase activity"/>
    <property type="evidence" value="ECO:0007669"/>
    <property type="project" value="InterPro"/>
</dbReference>
<accession>A0A2N8PRB5</accession>
<dbReference type="PANTHER" id="PTHR44103">
    <property type="entry name" value="PROPROTEIN CONVERTASE P"/>
    <property type="match status" value="1"/>
</dbReference>
<keyword evidence="5" id="KW-1185">Reference proteome</keyword>
<dbReference type="EMBL" id="LJSN01000001">
    <property type="protein sequence ID" value="PNE43511.1"/>
    <property type="molecule type" value="Genomic_DNA"/>
</dbReference>
<feature type="domain" description="Peptidase S1" evidence="3">
    <location>
        <begin position="31"/>
        <end position="252"/>
    </location>
</feature>
<organism evidence="4 5">
    <name type="scientific">Streptomyces noursei</name>
    <name type="common">Streptomyces albulus</name>
    <dbReference type="NCBI Taxonomy" id="1971"/>
    <lineage>
        <taxon>Bacteria</taxon>
        <taxon>Bacillati</taxon>
        <taxon>Actinomycetota</taxon>
        <taxon>Actinomycetes</taxon>
        <taxon>Kitasatosporales</taxon>
        <taxon>Streptomycetaceae</taxon>
        <taxon>Streptomyces</taxon>
    </lineage>
</organism>
<dbReference type="InterPro" id="IPR013517">
    <property type="entry name" value="FG-GAP"/>
</dbReference>
<dbReference type="PANTHER" id="PTHR44103:SF1">
    <property type="entry name" value="PROPROTEIN CONVERTASE P"/>
    <property type="match status" value="1"/>
</dbReference>
<dbReference type="InterPro" id="IPR028994">
    <property type="entry name" value="Integrin_alpha_N"/>
</dbReference>
<comment type="caution">
    <text evidence="4">The sequence shown here is derived from an EMBL/GenBank/DDBJ whole genome shotgun (WGS) entry which is preliminary data.</text>
</comment>
<gene>
    <name evidence="4" type="ORF">AOB60_00980</name>
</gene>
<dbReference type="SUPFAM" id="SSF69318">
    <property type="entry name" value="Integrin alpha N-terminal domain"/>
    <property type="match status" value="1"/>
</dbReference>
<dbReference type="GO" id="GO:0006508">
    <property type="term" value="P:proteolysis"/>
    <property type="evidence" value="ECO:0007669"/>
    <property type="project" value="InterPro"/>
</dbReference>
<dbReference type="Proteomes" id="UP000236047">
    <property type="component" value="Unassembled WGS sequence"/>
</dbReference>
<dbReference type="SMART" id="SM00020">
    <property type="entry name" value="Tryp_SPc"/>
    <property type="match status" value="1"/>
</dbReference>
<protein>
    <recommendedName>
        <fullName evidence="3">Peptidase S1 domain-containing protein</fullName>
    </recommendedName>
</protein>